<evidence type="ECO:0000313" key="1">
    <source>
        <dbReference type="EMBL" id="KAH3843756.1"/>
    </source>
</evidence>
<reference evidence="1" key="1">
    <citation type="journal article" date="2019" name="bioRxiv">
        <title>The Genome of the Zebra Mussel, Dreissena polymorpha: A Resource for Invasive Species Research.</title>
        <authorList>
            <person name="McCartney M.A."/>
            <person name="Auch B."/>
            <person name="Kono T."/>
            <person name="Mallez S."/>
            <person name="Zhang Y."/>
            <person name="Obille A."/>
            <person name="Becker A."/>
            <person name="Abrahante J.E."/>
            <person name="Garbe J."/>
            <person name="Badalamenti J.P."/>
            <person name="Herman A."/>
            <person name="Mangelson H."/>
            <person name="Liachko I."/>
            <person name="Sullivan S."/>
            <person name="Sone E.D."/>
            <person name="Koren S."/>
            <person name="Silverstein K.A.T."/>
            <person name="Beckman K.B."/>
            <person name="Gohl D.M."/>
        </authorList>
    </citation>
    <scope>NUCLEOTIDE SEQUENCE</scope>
    <source>
        <strain evidence="1">Duluth1</strain>
        <tissue evidence="1">Whole animal</tissue>
    </source>
</reference>
<dbReference type="Proteomes" id="UP000828390">
    <property type="component" value="Unassembled WGS sequence"/>
</dbReference>
<accession>A0A9D4KQ38</accession>
<name>A0A9D4KQ38_DREPO</name>
<dbReference type="EMBL" id="JAIWYP010000004">
    <property type="protein sequence ID" value="KAH3843756.1"/>
    <property type="molecule type" value="Genomic_DNA"/>
</dbReference>
<sequence>MEQKTNAYVKKMIATQEIPPGDRSTTKVGLVYTRHQTRLSVQDCSPGHARLWSLSRPSEEKLDLHGERVDVRLHGLDTLSSIH</sequence>
<dbReference type="AlphaFoldDB" id="A0A9D4KQ38"/>
<gene>
    <name evidence="1" type="ORF">DPMN_117287</name>
</gene>
<reference evidence="1" key="2">
    <citation type="submission" date="2020-11" db="EMBL/GenBank/DDBJ databases">
        <authorList>
            <person name="McCartney M.A."/>
            <person name="Auch B."/>
            <person name="Kono T."/>
            <person name="Mallez S."/>
            <person name="Becker A."/>
            <person name="Gohl D.M."/>
            <person name="Silverstein K.A.T."/>
            <person name="Koren S."/>
            <person name="Bechman K.B."/>
            <person name="Herman A."/>
            <person name="Abrahante J.E."/>
            <person name="Garbe J."/>
        </authorList>
    </citation>
    <scope>NUCLEOTIDE SEQUENCE</scope>
    <source>
        <strain evidence="1">Duluth1</strain>
        <tissue evidence="1">Whole animal</tissue>
    </source>
</reference>
<proteinExistence type="predicted"/>
<comment type="caution">
    <text evidence="1">The sequence shown here is derived from an EMBL/GenBank/DDBJ whole genome shotgun (WGS) entry which is preliminary data.</text>
</comment>
<keyword evidence="2" id="KW-1185">Reference proteome</keyword>
<organism evidence="1 2">
    <name type="scientific">Dreissena polymorpha</name>
    <name type="common">Zebra mussel</name>
    <name type="synonym">Mytilus polymorpha</name>
    <dbReference type="NCBI Taxonomy" id="45954"/>
    <lineage>
        <taxon>Eukaryota</taxon>
        <taxon>Metazoa</taxon>
        <taxon>Spiralia</taxon>
        <taxon>Lophotrochozoa</taxon>
        <taxon>Mollusca</taxon>
        <taxon>Bivalvia</taxon>
        <taxon>Autobranchia</taxon>
        <taxon>Heteroconchia</taxon>
        <taxon>Euheterodonta</taxon>
        <taxon>Imparidentia</taxon>
        <taxon>Neoheterodontei</taxon>
        <taxon>Myida</taxon>
        <taxon>Dreissenoidea</taxon>
        <taxon>Dreissenidae</taxon>
        <taxon>Dreissena</taxon>
    </lineage>
</organism>
<evidence type="ECO:0000313" key="2">
    <source>
        <dbReference type="Proteomes" id="UP000828390"/>
    </source>
</evidence>
<protein>
    <submittedName>
        <fullName evidence="1">Uncharacterized protein</fullName>
    </submittedName>
</protein>